<organism evidence="6 7">
    <name type="scientific">Methanocalculus taiwanensis</name>
    <dbReference type="NCBI Taxonomy" id="106207"/>
    <lineage>
        <taxon>Archaea</taxon>
        <taxon>Methanobacteriati</taxon>
        <taxon>Methanobacteriota</taxon>
        <taxon>Stenosarchaea group</taxon>
        <taxon>Methanomicrobia</taxon>
        <taxon>Methanomicrobiales</taxon>
        <taxon>Methanocalculaceae</taxon>
        <taxon>Methanocalculus</taxon>
    </lineage>
</organism>
<feature type="domain" description="Response regulatory" evidence="3">
    <location>
        <begin position="3"/>
        <end position="120"/>
    </location>
</feature>
<dbReference type="CDD" id="cd00130">
    <property type="entry name" value="PAS"/>
    <property type="match status" value="1"/>
</dbReference>
<dbReference type="SMART" id="SM00448">
    <property type="entry name" value="REC"/>
    <property type="match status" value="1"/>
</dbReference>
<evidence type="ECO:0000259" key="5">
    <source>
        <dbReference type="PROSITE" id="PS50113"/>
    </source>
</evidence>
<dbReference type="InterPro" id="IPR035965">
    <property type="entry name" value="PAS-like_dom_sf"/>
</dbReference>
<comment type="caution">
    <text evidence="6">The sequence shown here is derived from an EMBL/GenBank/DDBJ whole genome shotgun (WGS) entry which is preliminary data.</text>
</comment>
<dbReference type="PROSITE" id="PS50113">
    <property type="entry name" value="PAC"/>
    <property type="match status" value="1"/>
</dbReference>
<accession>A0ABD4TFQ4</accession>
<evidence type="ECO:0000313" key="7">
    <source>
        <dbReference type="Proteomes" id="UP001524383"/>
    </source>
</evidence>
<dbReference type="Pfam" id="PF00072">
    <property type="entry name" value="Response_reg"/>
    <property type="match status" value="1"/>
</dbReference>
<gene>
    <name evidence="6" type="ORF">FTO68_00530</name>
</gene>
<dbReference type="InterPro" id="IPR050595">
    <property type="entry name" value="Bact_response_regulator"/>
</dbReference>
<dbReference type="InterPro" id="IPR000014">
    <property type="entry name" value="PAS"/>
</dbReference>
<feature type="domain" description="PAS" evidence="4">
    <location>
        <begin position="177"/>
        <end position="248"/>
    </location>
</feature>
<evidence type="ECO:0000259" key="4">
    <source>
        <dbReference type="PROSITE" id="PS50112"/>
    </source>
</evidence>
<evidence type="ECO:0000259" key="3">
    <source>
        <dbReference type="PROSITE" id="PS50110"/>
    </source>
</evidence>
<dbReference type="PANTHER" id="PTHR44591">
    <property type="entry name" value="STRESS RESPONSE REGULATOR PROTEIN 1"/>
    <property type="match status" value="1"/>
</dbReference>
<dbReference type="SUPFAM" id="SSF52172">
    <property type="entry name" value="CheY-like"/>
    <property type="match status" value="1"/>
</dbReference>
<dbReference type="InterPro" id="IPR013656">
    <property type="entry name" value="PAS_4"/>
</dbReference>
<dbReference type="PROSITE" id="PS50110">
    <property type="entry name" value="RESPONSE_REGULATORY"/>
    <property type="match status" value="1"/>
</dbReference>
<dbReference type="InterPro" id="IPR000700">
    <property type="entry name" value="PAS-assoc_C"/>
</dbReference>
<keyword evidence="7" id="KW-1185">Reference proteome</keyword>
<dbReference type="Proteomes" id="UP001524383">
    <property type="component" value="Unassembled WGS sequence"/>
</dbReference>
<dbReference type="InterPro" id="IPR001789">
    <property type="entry name" value="Sig_transdc_resp-reg_receiver"/>
</dbReference>
<feature type="domain" description="PAC" evidence="5">
    <location>
        <begin position="252"/>
        <end position="304"/>
    </location>
</feature>
<sequence>MTTVLIADDNPQNLYLLEAILKGYGYTPITAINGREALETAVKSPPDLIITDILMPEMDGFELCRRWKADTELQQIPFIFYTATYTDPRDEQFALSLGAERFVTKPQKPDILIAIVREVLEEAGKEKPPQAEKTFEEEMELLREYNEVLFRKLQKKVRQLEDEIIRCNRIEADLRESEKFLNSIVEEIPNMIFVKDADELRFVRFNKAGEELLGVSRKDLIGKNDYDFFPKEQAEAFIQKDRDALDTKALVEIPEESILTQKKGERVLHTKKMPILDESGNPAYLLGISEDITERKELEELRRTALIQIEEQIQNLAVLNDSIRNPLAVIIALTSMNEGEVFERISRQAYEIDHIVTLLDEGWLESLKIREFIRKHII</sequence>
<dbReference type="Pfam" id="PF08448">
    <property type="entry name" value="PAS_4"/>
    <property type="match status" value="1"/>
</dbReference>
<dbReference type="NCBIfam" id="TIGR00229">
    <property type="entry name" value="sensory_box"/>
    <property type="match status" value="1"/>
</dbReference>
<dbReference type="AlphaFoldDB" id="A0ABD4TFQ4"/>
<evidence type="ECO:0000313" key="6">
    <source>
        <dbReference type="EMBL" id="MCQ1537481.1"/>
    </source>
</evidence>
<feature type="modified residue" description="4-aspartylphosphate" evidence="2">
    <location>
        <position position="52"/>
    </location>
</feature>
<dbReference type="InterPro" id="IPR011006">
    <property type="entry name" value="CheY-like_superfamily"/>
</dbReference>
<reference evidence="6 7" key="1">
    <citation type="submission" date="2019-08" db="EMBL/GenBank/DDBJ databases">
        <authorList>
            <person name="Chen S.-C."/>
            <person name="Lai M.-C."/>
            <person name="You Y.-T."/>
        </authorList>
    </citation>
    <scope>NUCLEOTIDE SEQUENCE [LARGE SCALE GENOMIC DNA]</scope>
    <source>
        <strain evidence="6 7">P2F9704a</strain>
    </source>
</reference>
<evidence type="ECO:0000256" key="1">
    <source>
        <dbReference type="ARBA" id="ARBA00022553"/>
    </source>
</evidence>
<keyword evidence="1 2" id="KW-0597">Phosphoprotein</keyword>
<dbReference type="PANTHER" id="PTHR44591:SF3">
    <property type="entry name" value="RESPONSE REGULATORY DOMAIN-CONTAINING PROTEIN"/>
    <property type="match status" value="1"/>
</dbReference>
<dbReference type="Gene3D" id="3.40.50.2300">
    <property type="match status" value="1"/>
</dbReference>
<dbReference type="SUPFAM" id="SSF55785">
    <property type="entry name" value="PYP-like sensor domain (PAS domain)"/>
    <property type="match status" value="1"/>
</dbReference>
<dbReference type="SMART" id="SM00091">
    <property type="entry name" value="PAS"/>
    <property type="match status" value="1"/>
</dbReference>
<evidence type="ECO:0000256" key="2">
    <source>
        <dbReference type="PROSITE-ProRule" id="PRU00169"/>
    </source>
</evidence>
<protein>
    <submittedName>
        <fullName evidence="6">Response regulator</fullName>
    </submittedName>
</protein>
<proteinExistence type="predicted"/>
<dbReference type="EMBL" id="VOTZ01000001">
    <property type="protein sequence ID" value="MCQ1537481.1"/>
    <property type="molecule type" value="Genomic_DNA"/>
</dbReference>
<dbReference type="PROSITE" id="PS50112">
    <property type="entry name" value="PAS"/>
    <property type="match status" value="1"/>
</dbReference>
<dbReference type="RefSeq" id="WP_255331388.1">
    <property type="nucleotide sequence ID" value="NZ_VOTZ01000001.1"/>
</dbReference>
<dbReference type="Gene3D" id="3.30.450.20">
    <property type="entry name" value="PAS domain"/>
    <property type="match status" value="1"/>
</dbReference>
<name>A0ABD4TFQ4_9EURY</name>